<dbReference type="Gene3D" id="3.40.50.300">
    <property type="entry name" value="P-loop containing nucleotide triphosphate hydrolases"/>
    <property type="match status" value="1"/>
</dbReference>
<dbReference type="SUPFAM" id="SSF52540">
    <property type="entry name" value="P-loop containing nucleoside triphosphate hydrolases"/>
    <property type="match status" value="1"/>
</dbReference>
<dbReference type="InterPro" id="IPR003593">
    <property type="entry name" value="AAA+_ATPase"/>
</dbReference>
<dbReference type="PANTHER" id="PTHR42957:SF1">
    <property type="entry name" value="HELICASE MJ1565-RELATED"/>
    <property type="match status" value="1"/>
</dbReference>
<dbReference type="Proteomes" id="UP001241603">
    <property type="component" value="Unassembled WGS sequence"/>
</dbReference>
<evidence type="ECO:0000259" key="1">
    <source>
        <dbReference type="SMART" id="SM00382"/>
    </source>
</evidence>
<reference evidence="2 3" key="1">
    <citation type="submission" date="2023-07" db="EMBL/GenBank/DDBJ databases">
        <title>Genomic Encyclopedia of Type Strains, Phase IV (KMG-IV): sequencing the most valuable type-strain genomes for metagenomic binning, comparative biology and taxonomic classification.</title>
        <authorList>
            <person name="Goeker M."/>
        </authorList>
    </citation>
    <scope>NUCLEOTIDE SEQUENCE [LARGE SCALE GENOMIC DNA]</scope>
    <source>
        <strain evidence="2 3">B6-8</strain>
    </source>
</reference>
<dbReference type="SMART" id="SM00382">
    <property type="entry name" value="AAA"/>
    <property type="match status" value="1"/>
</dbReference>
<evidence type="ECO:0000313" key="2">
    <source>
        <dbReference type="EMBL" id="MDQ0438359.1"/>
    </source>
</evidence>
<evidence type="ECO:0000313" key="3">
    <source>
        <dbReference type="Proteomes" id="UP001241603"/>
    </source>
</evidence>
<dbReference type="EMBL" id="JAUSVO010000003">
    <property type="protein sequence ID" value="MDQ0438359.1"/>
    <property type="molecule type" value="Genomic_DNA"/>
</dbReference>
<dbReference type="RefSeq" id="WP_266349247.1">
    <property type="nucleotide sequence ID" value="NZ_JAPKNG010000003.1"/>
</dbReference>
<dbReference type="PANTHER" id="PTHR42957">
    <property type="entry name" value="HELICASE MJ1565-RELATED"/>
    <property type="match status" value="1"/>
</dbReference>
<gene>
    <name evidence="2" type="ORF">QO014_002751</name>
</gene>
<comment type="caution">
    <text evidence="2">The sequence shown here is derived from an EMBL/GenBank/DDBJ whole genome shotgun (WGS) entry which is preliminary data.</text>
</comment>
<name>A0ABU0HA41_9HYPH</name>
<dbReference type="InterPro" id="IPR008571">
    <property type="entry name" value="HerA-like"/>
</dbReference>
<organism evidence="2 3">
    <name type="scientific">Kaistia dalseonensis</name>
    <dbReference type="NCBI Taxonomy" id="410840"/>
    <lineage>
        <taxon>Bacteria</taxon>
        <taxon>Pseudomonadati</taxon>
        <taxon>Pseudomonadota</taxon>
        <taxon>Alphaproteobacteria</taxon>
        <taxon>Hyphomicrobiales</taxon>
        <taxon>Kaistiaceae</taxon>
        <taxon>Kaistia</taxon>
    </lineage>
</organism>
<feature type="domain" description="AAA+ ATPase" evidence="1">
    <location>
        <begin position="14"/>
        <end position="285"/>
    </location>
</feature>
<sequence>MTTTEESGLPTALLDTPLAIIGTTGSGKTYVAKGAVELLLELGRRVCIVDPLDVWHGLRTSADGVAPAFPVVIFGGDHADVPINPTMGGQLGSLIARGVAPAAIVVTADMTGGETNRFLTAFFEELFARNREVLHLVLDEADAFAPQNPTPGAERLKGAVDKIARRGRVKGFRLMTITQRPAVLDKSVLSQISTLVSMQLTSPQDRKALEGWIKGNADEGAAKVVQASLPKLARGEGWIWSPAADVLRRVHFPAIRTLDTSRTPEPGERLVEARAAATVDISAIRDALGSAAAPAAPDVAPTSARIAPEVIELEKASIEQRGYERGYAEGARTGVTVGWKAAATSLLRDIAGFRNVPGERDHDLIADLLLATTRLGASEQAASLPVDAAPAIVEPLRPAAAPVRRKAADASSSLSGPQRQLLEALVFWAELGEPMPTRAQIAAVAGWKVTSGHLRNIAGSLRAAGLVDYPAEGRVSMTDAGRSAAPEADSSIGVIERVSAILSGPQRDALGVLLRSDDGCLTRVELARRAGWNASSGHLRNVLGSLRTLDLVTYPGPGEVELTAWVRAARG</sequence>
<protein>
    <recommendedName>
        <fullName evidence="1">AAA+ ATPase domain-containing protein</fullName>
    </recommendedName>
</protein>
<proteinExistence type="predicted"/>
<dbReference type="InterPro" id="IPR027417">
    <property type="entry name" value="P-loop_NTPase"/>
</dbReference>
<accession>A0ABU0HA41</accession>
<keyword evidence="3" id="KW-1185">Reference proteome</keyword>